<dbReference type="GO" id="GO:0016787">
    <property type="term" value="F:hydrolase activity"/>
    <property type="evidence" value="ECO:0007669"/>
    <property type="project" value="UniProtKB-KW"/>
</dbReference>
<dbReference type="PANTHER" id="PTHR43433">
    <property type="entry name" value="HYDROLASE, ALPHA/BETA FOLD FAMILY PROTEIN"/>
    <property type="match status" value="1"/>
</dbReference>
<dbReference type="EMBL" id="CP011058">
    <property type="protein sequence ID" value="AJY73520.1"/>
    <property type="molecule type" value="Genomic_DNA"/>
</dbReference>
<accession>A0A0D5NED4</accession>
<name>A0A0D5NED4_9BACL</name>
<dbReference type="InterPro" id="IPR029058">
    <property type="entry name" value="AB_hydrolase_fold"/>
</dbReference>
<dbReference type="InterPro" id="IPR000073">
    <property type="entry name" value="AB_hydrolase_1"/>
</dbReference>
<proteinExistence type="predicted"/>
<dbReference type="Gene3D" id="3.40.50.1820">
    <property type="entry name" value="alpha/beta hydrolase"/>
    <property type="match status" value="1"/>
</dbReference>
<dbReference type="PATRIC" id="fig|1126833.4.peg.310"/>
<dbReference type="KEGG" id="pbj:VN24_01380"/>
<evidence type="ECO:0000259" key="1">
    <source>
        <dbReference type="Pfam" id="PF12697"/>
    </source>
</evidence>
<gene>
    <name evidence="2" type="ORF">VN24_01380</name>
</gene>
<dbReference type="AlphaFoldDB" id="A0A0D5NED4"/>
<dbReference type="PANTHER" id="PTHR43433:SF5">
    <property type="entry name" value="AB HYDROLASE-1 DOMAIN-CONTAINING PROTEIN"/>
    <property type="match status" value="1"/>
</dbReference>
<sequence>MKRVISKDGTAIAYDQTGQGPALILVGGAMSYRSFPGFVKLAGLLATDYTVINYDRRGRGNSGDTHSYAVAREVEDLQAVIDGAGGGSAYVWGMSSGAALALDAAASGLNITKLALYEPPFMVGDNPPAPPADHEEQLRKMIAANRRDDAVKFFLRNMGAPGIAIAIMRVMPFWARFRAVAHTLPYDAAVMGDYSLPAKRIASVNVPTLVIGGEKSQAVLRQAVQEVASILPNGESLMLKDQTHNVSMKVLAPALKSYFSR</sequence>
<organism evidence="2 3">
    <name type="scientific">Paenibacillus beijingensis</name>
    <dbReference type="NCBI Taxonomy" id="1126833"/>
    <lineage>
        <taxon>Bacteria</taxon>
        <taxon>Bacillati</taxon>
        <taxon>Bacillota</taxon>
        <taxon>Bacilli</taxon>
        <taxon>Bacillales</taxon>
        <taxon>Paenibacillaceae</taxon>
        <taxon>Paenibacillus</taxon>
    </lineage>
</organism>
<dbReference type="RefSeq" id="WP_045668955.1">
    <property type="nucleotide sequence ID" value="NZ_CP011058.1"/>
</dbReference>
<dbReference type="HOGENOM" id="CLU_020336_43_3_9"/>
<feature type="domain" description="AB hydrolase-1" evidence="1">
    <location>
        <begin position="25"/>
        <end position="242"/>
    </location>
</feature>
<evidence type="ECO:0000313" key="3">
    <source>
        <dbReference type="Proteomes" id="UP000032633"/>
    </source>
</evidence>
<dbReference type="STRING" id="1126833.VN24_01380"/>
<keyword evidence="2" id="KW-0378">Hydrolase</keyword>
<dbReference type="SUPFAM" id="SSF53474">
    <property type="entry name" value="alpha/beta-Hydrolases"/>
    <property type="match status" value="1"/>
</dbReference>
<reference evidence="2 3" key="1">
    <citation type="journal article" date="2015" name="J. Biotechnol.">
        <title>Complete genome sequence of Paenibacillus beijingensis 7188(T) (=DSM 24997(T)), a novel rhizobacterium from jujube garden soil.</title>
        <authorList>
            <person name="Kwak Y."/>
            <person name="Shin J.H."/>
        </authorList>
    </citation>
    <scope>NUCLEOTIDE SEQUENCE [LARGE SCALE GENOMIC DNA]</scope>
    <source>
        <strain evidence="2 3">DSM 24997</strain>
    </source>
</reference>
<keyword evidence="3" id="KW-1185">Reference proteome</keyword>
<evidence type="ECO:0000313" key="2">
    <source>
        <dbReference type="EMBL" id="AJY73520.1"/>
    </source>
</evidence>
<dbReference type="InterPro" id="IPR050471">
    <property type="entry name" value="AB_hydrolase"/>
</dbReference>
<dbReference type="Pfam" id="PF12697">
    <property type="entry name" value="Abhydrolase_6"/>
    <property type="match status" value="1"/>
</dbReference>
<reference evidence="3" key="2">
    <citation type="submission" date="2015-03" db="EMBL/GenBank/DDBJ databases">
        <title>Genome sequence of Paenibacillus beijingensis strain DSM 24997T.</title>
        <authorList>
            <person name="Kwak Y."/>
            <person name="Shin J.-H."/>
        </authorList>
    </citation>
    <scope>NUCLEOTIDE SEQUENCE [LARGE SCALE GENOMIC DNA]</scope>
    <source>
        <strain evidence="3">DSM 24997</strain>
    </source>
</reference>
<dbReference type="Proteomes" id="UP000032633">
    <property type="component" value="Chromosome"/>
</dbReference>
<protein>
    <submittedName>
        <fullName evidence="2">Hydrolase</fullName>
    </submittedName>
</protein>
<dbReference type="OrthoDB" id="63519at2"/>